<dbReference type="AlphaFoldDB" id="A0A4Q8A9J9"/>
<keyword evidence="2" id="KW-0812">Transmembrane</keyword>
<gene>
    <name evidence="3" type="ORF">EV380_0158</name>
</gene>
<keyword evidence="4" id="KW-1185">Reference proteome</keyword>
<feature type="transmembrane region" description="Helical" evidence="2">
    <location>
        <begin position="111"/>
        <end position="129"/>
    </location>
</feature>
<comment type="caution">
    <text evidence="3">The sequence shown here is derived from an EMBL/GenBank/DDBJ whole genome shotgun (WGS) entry which is preliminary data.</text>
</comment>
<feature type="transmembrane region" description="Helical" evidence="2">
    <location>
        <begin position="41"/>
        <end position="59"/>
    </location>
</feature>
<accession>A0A4Q8A9J9</accession>
<evidence type="ECO:0000313" key="4">
    <source>
        <dbReference type="Proteomes" id="UP000292685"/>
    </source>
</evidence>
<feature type="transmembrane region" description="Helical" evidence="2">
    <location>
        <begin position="136"/>
        <end position="156"/>
    </location>
</feature>
<keyword evidence="2" id="KW-1133">Transmembrane helix</keyword>
<protein>
    <submittedName>
        <fullName evidence="3">Uncharacterized protein</fullName>
    </submittedName>
</protein>
<name>A0A4Q8A9J9_9MICC</name>
<dbReference type="RefSeq" id="WP_207219264.1">
    <property type="nucleotide sequence ID" value="NZ_SHLA01000001.1"/>
</dbReference>
<feature type="compositionally biased region" description="Basic residues" evidence="1">
    <location>
        <begin position="1"/>
        <end position="12"/>
    </location>
</feature>
<feature type="region of interest" description="Disordered" evidence="1">
    <location>
        <begin position="1"/>
        <end position="33"/>
    </location>
</feature>
<organism evidence="3 4">
    <name type="scientific">Zhihengliuella halotolerans</name>
    <dbReference type="NCBI Taxonomy" id="370736"/>
    <lineage>
        <taxon>Bacteria</taxon>
        <taxon>Bacillati</taxon>
        <taxon>Actinomycetota</taxon>
        <taxon>Actinomycetes</taxon>
        <taxon>Micrococcales</taxon>
        <taxon>Micrococcaceae</taxon>
        <taxon>Zhihengliuella</taxon>
    </lineage>
</organism>
<evidence type="ECO:0000256" key="2">
    <source>
        <dbReference type="SAM" id="Phobius"/>
    </source>
</evidence>
<feature type="transmembrane region" description="Helical" evidence="2">
    <location>
        <begin position="176"/>
        <end position="198"/>
    </location>
</feature>
<dbReference type="EMBL" id="SHLA01000001">
    <property type="protein sequence ID" value="RZU60614.1"/>
    <property type="molecule type" value="Genomic_DNA"/>
</dbReference>
<proteinExistence type="predicted"/>
<dbReference type="Proteomes" id="UP000292685">
    <property type="component" value="Unassembled WGS sequence"/>
</dbReference>
<feature type="compositionally biased region" description="Pro residues" evidence="1">
    <location>
        <begin position="15"/>
        <end position="24"/>
    </location>
</feature>
<evidence type="ECO:0000313" key="3">
    <source>
        <dbReference type="EMBL" id="RZU60614.1"/>
    </source>
</evidence>
<reference evidence="3 4" key="1">
    <citation type="submission" date="2019-02" db="EMBL/GenBank/DDBJ databases">
        <title>Sequencing the genomes of 1000 actinobacteria strains.</title>
        <authorList>
            <person name="Klenk H.-P."/>
        </authorList>
    </citation>
    <scope>NUCLEOTIDE SEQUENCE [LARGE SCALE GENOMIC DNA]</scope>
    <source>
        <strain evidence="3 4">DSM 17364</strain>
    </source>
</reference>
<evidence type="ECO:0000256" key="1">
    <source>
        <dbReference type="SAM" id="MobiDB-lite"/>
    </source>
</evidence>
<sequence length="215" mass="23164">MANKKKRSRTRRPAPDAPARPAVPNPTTQRTEAQARSNGSIILWAGLIASALLFWYYHVLALGQMEDLSGGLEMLDQRLLGYDAAAVEQLRAAMDDDARGQLIYLHKTAGLLFPLFFALVTMLAVNLAVPRGPKRWGLWAVPLLFAVVDVLENGAIDALLAGADEPPEVGIVSALTIARWVLFFASVAVMVGISILAARTGLRAALEAGRPQNGR</sequence>
<keyword evidence="2" id="KW-0472">Membrane</keyword>